<evidence type="ECO:0000256" key="9">
    <source>
        <dbReference type="ARBA" id="ARBA00022837"/>
    </source>
</evidence>
<feature type="compositionally biased region" description="Low complexity" evidence="14">
    <location>
        <begin position="311"/>
        <end position="325"/>
    </location>
</feature>
<gene>
    <name evidence="17" type="ORF">EPUS_04205</name>
</gene>
<name>U1GFC9_ENDPU</name>
<dbReference type="Proteomes" id="UP000019373">
    <property type="component" value="Unassembled WGS sequence"/>
</dbReference>
<dbReference type="Pfam" id="PF06682">
    <property type="entry name" value="SARAF"/>
    <property type="match status" value="1"/>
</dbReference>
<evidence type="ECO:0000256" key="14">
    <source>
        <dbReference type="SAM" id="MobiDB-lite"/>
    </source>
</evidence>
<sequence length="339" mass="35524">MRLHHLQTLSPTIMLILTLLISLSCAARVTNPSKVPKNAVLLSQIASLTLRSGRSTTSRRVPPAPQLQCTGPASVCSLYKVDTMRCKNEGADYDENNIQWACSASLPEEFKLGSTDVTCEGYESSDDPYVLKGSCGVEYRLLLTEKGEMKYGITNEDDFWSSFRIKSKWEKLGTFIFWLIFGGVVGAMILSAFGCLGSGRGVVGARGNRPGWGGGGGGGGGGGFDDEPPPPYSDYRPSPKPSTRSSSSRYGQTGGSGPWRPGFWTGAGAGAAAGYALGNRGRNPNGGGLFGGGPTATNTGGLFGGRRDNAGEGSSRSSSGPSFSSARHESTGFGSTSRR</sequence>
<feature type="compositionally biased region" description="Low complexity" evidence="14">
    <location>
        <begin position="233"/>
        <end position="249"/>
    </location>
</feature>
<feature type="compositionally biased region" description="Gly residues" evidence="14">
    <location>
        <begin position="213"/>
        <end position="223"/>
    </location>
</feature>
<dbReference type="eggNOG" id="ENOG502QT6Y">
    <property type="taxonomic scope" value="Eukaryota"/>
</dbReference>
<feature type="signal peptide" evidence="16">
    <location>
        <begin position="1"/>
        <end position="26"/>
    </location>
</feature>
<feature type="compositionally biased region" description="Low complexity" evidence="14">
    <location>
        <begin position="274"/>
        <end position="283"/>
    </location>
</feature>
<feature type="region of interest" description="Disordered" evidence="14">
    <location>
        <begin position="274"/>
        <end position="339"/>
    </location>
</feature>
<evidence type="ECO:0000256" key="15">
    <source>
        <dbReference type="SAM" id="Phobius"/>
    </source>
</evidence>
<protein>
    <recommendedName>
        <fullName evidence="3">Store-operated calcium entry-associated regulatory factor</fullName>
    </recommendedName>
    <alternativeName>
        <fullName evidence="13">Transmembrane protein 66</fullName>
    </alternativeName>
</protein>
<reference evidence="18" key="1">
    <citation type="journal article" date="2014" name="BMC Genomics">
        <title>Genome characteristics reveal the impact of lichenization on lichen-forming fungus Endocarpon pusillum Hedwig (Verrucariales, Ascomycota).</title>
        <authorList>
            <person name="Wang Y.-Y."/>
            <person name="Liu B."/>
            <person name="Zhang X.-Y."/>
            <person name="Zhou Q.-M."/>
            <person name="Zhang T."/>
            <person name="Li H."/>
            <person name="Yu Y.-F."/>
            <person name="Zhang X.-L."/>
            <person name="Hao X.-Y."/>
            <person name="Wang M."/>
            <person name="Wang L."/>
            <person name="Wei J.-C."/>
        </authorList>
    </citation>
    <scope>NUCLEOTIDE SEQUENCE [LARGE SCALE GENOMIC DNA]</scope>
    <source>
        <strain evidence="18">Z07020 / HMAS-L-300199</strain>
    </source>
</reference>
<accession>U1GFC9</accession>
<evidence type="ECO:0000256" key="7">
    <source>
        <dbReference type="ARBA" id="ARBA00022729"/>
    </source>
</evidence>
<dbReference type="PROSITE" id="PS51257">
    <property type="entry name" value="PROKAR_LIPOPROTEIN"/>
    <property type="match status" value="1"/>
</dbReference>
<dbReference type="AlphaFoldDB" id="U1GFC9"/>
<evidence type="ECO:0000256" key="10">
    <source>
        <dbReference type="ARBA" id="ARBA00022989"/>
    </source>
</evidence>
<proteinExistence type="inferred from homology"/>
<evidence type="ECO:0000256" key="12">
    <source>
        <dbReference type="ARBA" id="ARBA00023136"/>
    </source>
</evidence>
<dbReference type="GO" id="GO:2001256">
    <property type="term" value="P:regulation of store-operated calcium entry"/>
    <property type="evidence" value="ECO:0007669"/>
    <property type="project" value="InterPro"/>
</dbReference>
<feature type="compositionally biased region" description="Gly residues" evidence="14">
    <location>
        <begin position="284"/>
        <end position="294"/>
    </location>
</feature>
<dbReference type="PANTHER" id="PTHR15929">
    <property type="entry name" value="STORE-OPERATED CALCIUM ENTRY-ASSOCIATED REGULATORY FACTOR"/>
    <property type="match status" value="1"/>
</dbReference>
<dbReference type="OMA" id="WILKGSC"/>
<keyword evidence="7 16" id="KW-0732">Signal</keyword>
<feature type="chain" id="PRO_5004610073" description="Store-operated calcium entry-associated regulatory factor" evidence="16">
    <location>
        <begin position="27"/>
        <end position="339"/>
    </location>
</feature>
<keyword evidence="9" id="KW-0106">Calcium</keyword>
<evidence type="ECO:0000256" key="16">
    <source>
        <dbReference type="SAM" id="SignalP"/>
    </source>
</evidence>
<evidence type="ECO:0000256" key="3">
    <source>
        <dbReference type="ARBA" id="ARBA00016584"/>
    </source>
</evidence>
<keyword evidence="5" id="KW-0109">Calcium transport</keyword>
<evidence type="ECO:0000313" key="17">
    <source>
        <dbReference type="EMBL" id="ERF76347.1"/>
    </source>
</evidence>
<organism evidence="17 18">
    <name type="scientific">Endocarpon pusillum (strain Z07020 / HMAS-L-300199)</name>
    <name type="common">Lichen-forming fungus</name>
    <dbReference type="NCBI Taxonomy" id="1263415"/>
    <lineage>
        <taxon>Eukaryota</taxon>
        <taxon>Fungi</taxon>
        <taxon>Dikarya</taxon>
        <taxon>Ascomycota</taxon>
        <taxon>Pezizomycotina</taxon>
        <taxon>Eurotiomycetes</taxon>
        <taxon>Chaetothyriomycetidae</taxon>
        <taxon>Verrucariales</taxon>
        <taxon>Verrucariaceae</taxon>
        <taxon>Endocarpon</taxon>
    </lineage>
</organism>
<dbReference type="GO" id="GO:0006816">
    <property type="term" value="P:calcium ion transport"/>
    <property type="evidence" value="ECO:0007669"/>
    <property type="project" value="UniProtKB-KW"/>
</dbReference>
<feature type="region of interest" description="Disordered" evidence="14">
    <location>
        <begin position="213"/>
        <end position="262"/>
    </location>
</feature>
<comment type="subcellular location">
    <subcellularLocation>
        <location evidence="1">Endoplasmic reticulum membrane</location>
        <topology evidence="1">Single-pass type I membrane protein</topology>
    </subcellularLocation>
</comment>
<dbReference type="HOGENOM" id="CLU_046802_1_0_1"/>
<evidence type="ECO:0000313" key="18">
    <source>
        <dbReference type="Proteomes" id="UP000019373"/>
    </source>
</evidence>
<dbReference type="GO" id="GO:0005789">
    <property type="term" value="C:endoplasmic reticulum membrane"/>
    <property type="evidence" value="ECO:0007669"/>
    <property type="project" value="UniProtKB-SubCell"/>
</dbReference>
<keyword evidence="4" id="KW-0813">Transport</keyword>
<evidence type="ECO:0000256" key="8">
    <source>
        <dbReference type="ARBA" id="ARBA00022824"/>
    </source>
</evidence>
<evidence type="ECO:0000256" key="2">
    <source>
        <dbReference type="ARBA" id="ARBA00006833"/>
    </source>
</evidence>
<keyword evidence="10 15" id="KW-1133">Transmembrane helix</keyword>
<evidence type="ECO:0000256" key="4">
    <source>
        <dbReference type="ARBA" id="ARBA00022448"/>
    </source>
</evidence>
<dbReference type="RefSeq" id="XP_007786388.1">
    <property type="nucleotide sequence ID" value="XM_007788198.1"/>
</dbReference>
<dbReference type="InterPro" id="IPR009567">
    <property type="entry name" value="SARAF"/>
</dbReference>
<dbReference type="EMBL" id="KE720769">
    <property type="protein sequence ID" value="ERF76347.1"/>
    <property type="molecule type" value="Genomic_DNA"/>
</dbReference>
<keyword evidence="18" id="KW-1185">Reference proteome</keyword>
<evidence type="ECO:0000256" key="11">
    <source>
        <dbReference type="ARBA" id="ARBA00023065"/>
    </source>
</evidence>
<evidence type="ECO:0000256" key="5">
    <source>
        <dbReference type="ARBA" id="ARBA00022568"/>
    </source>
</evidence>
<keyword evidence="12 15" id="KW-0472">Membrane</keyword>
<feature type="transmembrane region" description="Helical" evidence="15">
    <location>
        <begin position="175"/>
        <end position="196"/>
    </location>
</feature>
<dbReference type="PANTHER" id="PTHR15929:SF0">
    <property type="entry name" value="STORE-OPERATED CALCIUM ENTRY-ASSOCIATED REGULATORY FACTOR"/>
    <property type="match status" value="1"/>
</dbReference>
<dbReference type="GeneID" id="19239237"/>
<evidence type="ECO:0000256" key="1">
    <source>
        <dbReference type="ARBA" id="ARBA00004115"/>
    </source>
</evidence>
<keyword evidence="11" id="KW-0406">Ion transport</keyword>
<dbReference type="OrthoDB" id="20303at2759"/>
<keyword evidence="8" id="KW-0256">Endoplasmic reticulum</keyword>
<comment type="similarity">
    <text evidence="2">Belongs to the SARAF family.</text>
</comment>
<evidence type="ECO:0000256" key="13">
    <source>
        <dbReference type="ARBA" id="ARBA00031116"/>
    </source>
</evidence>
<evidence type="ECO:0000256" key="6">
    <source>
        <dbReference type="ARBA" id="ARBA00022692"/>
    </source>
</evidence>
<keyword evidence="6 15" id="KW-0812">Transmembrane</keyword>